<feature type="compositionally biased region" description="Low complexity" evidence="6">
    <location>
        <begin position="269"/>
        <end position="280"/>
    </location>
</feature>
<keyword evidence="1" id="KW-0963">Cytoplasm</keyword>
<evidence type="ECO:0000259" key="7">
    <source>
        <dbReference type="PROSITE" id="PS01124"/>
    </source>
</evidence>
<dbReference type="PROSITE" id="PS01124">
    <property type="entry name" value="HTH_ARAC_FAMILY_2"/>
    <property type="match status" value="1"/>
</dbReference>
<dbReference type="PANTHER" id="PTHR46796">
    <property type="entry name" value="HTH-TYPE TRANSCRIPTIONAL ACTIVATOR RHAS-RELATED"/>
    <property type="match status" value="1"/>
</dbReference>
<dbReference type="SUPFAM" id="SSF46689">
    <property type="entry name" value="Homeodomain-like"/>
    <property type="match status" value="2"/>
</dbReference>
<dbReference type="EMBL" id="JAAGOA010000002">
    <property type="protein sequence ID" value="NED99428.1"/>
    <property type="molecule type" value="Genomic_DNA"/>
</dbReference>
<dbReference type="InterPro" id="IPR037923">
    <property type="entry name" value="HTH-like"/>
</dbReference>
<reference evidence="8 9" key="1">
    <citation type="submission" date="2020-02" db="EMBL/GenBank/DDBJ databases">
        <authorList>
            <person name="Li X.-J."/>
            <person name="Han X.-M."/>
        </authorList>
    </citation>
    <scope>NUCLEOTIDE SEQUENCE [LARGE SCALE GENOMIC DNA]</scope>
    <source>
        <strain evidence="8 9">CCTCC AB 2017055</strain>
    </source>
</reference>
<keyword evidence="2" id="KW-0805">Transcription regulation</keyword>
<dbReference type="GO" id="GO:0043565">
    <property type="term" value="F:sequence-specific DNA binding"/>
    <property type="evidence" value="ECO:0007669"/>
    <property type="project" value="InterPro"/>
</dbReference>
<evidence type="ECO:0000256" key="4">
    <source>
        <dbReference type="ARBA" id="ARBA00023159"/>
    </source>
</evidence>
<keyword evidence="3" id="KW-0238">DNA-binding</keyword>
<evidence type="ECO:0000256" key="2">
    <source>
        <dbReference type="ARBA" id="ARBA00023015"/>
    </source>
</evidence>
<keyword evidence="4" id="KW-0010">Activator</keyword>
<feature type="domain" description="HTH araC/xylS-type" evidence="7">
    <location>
        <begin position="180"/>
        <end position="278"/>
    </location>
</feature>
<accession>A0A6L9S303</accession>
<evidence type="ECO:0000313" key="9">
    <source>
        <dbReference type="Proteomes" id="UP000475214"/>
    </source>
</evidence>
<dbReference type="RefSeq" id="WP_163733198.1">
    <property type="nucleotide sequence ID" value="NZ_JAAGOA010000002.1"/>
</dbReference>
<dbReference type="GO" id="GO:0003700">
    <property type="term" value="F:DNA-binding transcription factor activity"/>
    <property type="evidence" value="ECO:0007669"/>
    <property type="project" value="InterPro"/>
</dbReference>
<evidence type="ECO:0000256" key="6">
    <source>
        <dbReference type="SAM" id="MobiDB-lite"/>
    </source>
</evidence>
<gene>
    <name evidence="8" type="ORF">G1H10_04530</name>
</gene>
<sequence length="299" mass="33241">MMTTPTLERYTRDQFLTPASQIRVLRQDLHRAGVHWHEFYEFVYVIDGTAVNTVNGVPYRLAPGSAFILTPADFHEIVTTPGELLKCYNVIIDTAALDDTLEGLVPSVHDPSGWMVDDFGEGQADFDRLWQESQQERPGRTTVMCALLQCLLIALKRRCAPAGDIERDSAQACGTDAGIRRAILYIDQHFREPLTLAGVAAQAHLSPNYFSERFHQTTGVSFQTYLQHRRLRFARSLLASTNLGVTEVCHAAGFNSLSHFGRAYRRRYGSPPSAGRSPAPHAYAEPDERPVPVALQAAG</sequence>
<dbReference type="AlphaFoldDB" id="A0A6L9S303"/>
<evidence type="ECO:0000256" key="1">
    <source>
        <dbReference type="ARBA" id="ARBA00022490"/>
    </source>
</evidence>
<feature type="region of interest" description="Disordered" evidence="6">
    <location>
        <begin position="269"/>
        <end position="299"/>
    </location>
</feature>
<dbReference type="InterPro" id="IPR018062">
    <property type="entry name" value="HTH_AraC-typ_CS"/>
</dbReference>
<dbReference type="SUPFAM" id="SSF51215">
    <property type="entry name" value="Regulatory protein AraC"/>
    <property type="match status" value="1"/>
</dbReference>
<dbReference type="PANTHER" id="PTHR46796:SF13">
    <property type="entry name" value="HTH-TYPE TRANSCRIPTIONAL ACTIVATOR RHAS"/>
    <property type="match status" value="1"/>
</dbReference>
<dbReference type="InterPro" id="IPR018060">
    <property type="entry name" value="HTH_AraC"/>
</dbReference>
<evidence type="ECO:0000313" key="8">
    <source>
        <dbReference type="EMBL" id="NED99428.1"/>
    </source>
</evidence>
<keyword evidence="5" id="KW-0804">Transcription</keyword>
<dbReference type="InterPro" id="IPR014710">
    <property type="entry name" value="RmlC-like_jellyroll"/>
</dbReference>
<protein>
    <submittedName>
        <fullName evidence="8">AraC family transcriptional regulator</fullName>
    </submittedName>
</protein>
<dbReference type="Proteomes" id="UP000475214">
    <property type="component" value="Unassembled WGS sequence"/>
</dbReference>
<dbReference type="Gene3D" id="2.60.120.10">
    <property type="entry name" value="Jelly Rolls"/>
    <property type="match status" value="1"/>
</dbReference>
<dbReference type="SMART" id="SM00342">
    <property type="entry name" value="HTH_ARAC"/>
    <property type="match status" value="1"/>
</dbReference>
<dbReference type="InterPro" id="IPR050204">
    <property type="entry name" value="AraC_XylS_family_regulators"/>
</dbReference>
<proteinExistence type="predicted"/>
<dbReference type="Pfam" id="PF02311">
    <property type="entry name" value="AraC_binding"/>
    <property type="match status" value="1"/>
</dbReference>
<organism evidence="8 9">
    <name type="scientific">Phytoactinopolyspora halotolerans</name>
    <dbReference type="NCBI Taxonomy" id="1981512"/>
    <lineage>
        <taxon>Bacteria</taxon>
        <taxon>Bacillati</taxon>
        <taxon>Actinomycetota</taxon>
        <taxon>Actinomycetes</taxon>
        <taxon>Jiangellales</taxon>
        <taxon>Jiangellaceae</taxon>
        <taxon>Phytoactinopolyspora</taxon>
    </lineage>
</organism>
<dbReference type="PROSITE" id="PS00041">
    <property type="entry name" value="HTH_ARAC_FAMILY_1"/>
    <property type="match status" value="1"/>
</dbReference>
<comment type="caution">
    <text evidence="8">The sequence shown here is derived from an EMBL/GenBank/DDBJ whole genome shotgun (WGS) entry which is preliminary data.</text>
</comment>
<dbReference type="InterPro" id="IPR009057">
    <property type="entry name" value="Homeodomain-like_sf"/>
</dbReference>
<evidence type="ECO:0000256" key="5">
    <source>
        <dbReference type="ARBA" id="ARBA00023163"/>
    </source>
</evidence>
<dbReference type="Pfam" id="PF12833">
    <property type="entry name" value="HTH_18"/>
    <property type="match status" value="1"/>
</dbReference>
<dbReference type="InterPro" id="IPR003313">
    <property type="entry name" value="AraC-bd"/>
</dbReference>
<dbReference type="Gene3D" id="1.10.10.60">
    <property type="entry name" value="Homeodomain-like"/>
    <property type="match status" value="2"/>
</dbReference>
<keyword evidence="9" id="KW-1185">Reference proteome</keyword>
<evidence type="ECO:0000256" key="3">
    <source>
        <dbReference type="ARBA" id="ARBA00023125"/>
    </source>
</evidence>
<name>A0A6L9S303_9ACTN</name>